<dbReference type="Gene3D" id="3.60.21.10">
    <property type="match status" value="1"/>
</dbReference>
<dbReference type="PANTHER" id="PTHR42850">
    <property type="entry name" value="METALLOPHOSPHOESTERASE"/>
    <property type="match status" value="1"/>
</dbReference>
<dbReference type="PANTHER" id="PTHR42850:SF4">
    <property type="entry name" value="ZINC-DEPENDENT ENDOPOLYPHOSPHATASE"/>
    <property type="match status" value="1"/>
</dbReference>
<dbReference type="CDD" id="cd00144">
    <property type="entry name" value="MPP_PPP_family"/>
    <property type="match status" value="1"/>
</dbReference>
<dbReference type="EMBL" id="FOSL01000002">
    <property type="protein sequence ID" value="SFK05066.1"/>
    <property type="molecule type" value="Genomic_DNA"/>
</dbReference>
<dbReference type="Pfam" id="PF00149">
    <property type="entry name" value="Metallophos"/>
    <property type="match status" value="1"/>
</dbReference>
<feature type="domain" description="Calcineurin-like phosphoesterase" evidence="1">
    <location>
        <begin position="32"/>
        <end position="222"/>
    </location>
</feature>
<proteinExistence type="predicted"/>
<reference evidence="2 3" key="1">
    <citation type="submission" date="2016-10" db="EMBL/GenBank/DDBJ databases">
        <authorList>
            <person name="Varghese N."/>
            <person name="Submissions S."/>
        </authorList>
    </citation>
    <scope>NUCLEOTIDE SEQUENCE [LARGE SCALE GENOMIC DNA]</scope>
    <source>
        <strain evidence="2 3">DSM 21822</strain>
    </source>
</reference>
<dbReference type="RefSeq" id="WP_342211599.1">
    <property type="nucleotide sequence ID" value="NZ_BSPE01000028.1"/>
</dbReference>
<evidence type="ECO:0000313" key="2">
    <source>
        <dbReference type="EMBL" id="SFK05066.1"/>
    </source>
</evidence>
<dbReference type="GO" id="GO:0016791">
    <property type="term" value="F:phosphatase activity"/>
    <property type="evidence" value="ECO:0007669"/>
    <property type="project" value="TreeGrafter"/>
</dbReference>
<dbReference type="SUPFAM" id="SSF56300">
    <property type="entry name" value="Metallo-dependent phosphatases"/>
    <property type="match status" value="1"/>
</dbReference>
<dbReference type="GO" id="GO:0005737">
    <property type="term" value="C:cytoplasm"/>
    <property type="evidence" value="ECO:0007669"/>
    <property type="project" value="TreeGrafter"/>
</dbReference>
<dbReference type="InterPro" id="IPR050126">
    <property type="entry name" value="Ap4A_hydrolase"/>
</dbReference>
<protein>
    <submittedName>
        <fullName evidence="2">Serine/threonine protein phosphatase 1</fullName>
    </submittedName>
</protein>
<dbReference type="AlphaFoldDB" id="A0A1I3WF51"/>
<keyword evidence="3" id="KW-1185">Reference proteome</keyword>
<name>A0A1I3WF51_9HYPH</name>
<evidence type="ECO:0000313" key="3">
    <source>
        <dbReference type="Proteomes" id="UP000323300"/>
    </source>
</evidence>
<sequence length="258" mass="28805">MIKKLSGLLKRDRSSAPSRRARLQLDMTGLAVYAIGDVHGCHDELLALESRIATDAAGIEARKLIIMLGDYVDRGPASSQVVDHLLTEPPQGFERICLAGNHELMMLEALDRSMSLREWNDMGGDTTLRSYGIDYDHLSRVCSPDEQVEVIRAAIPATHMAFLRSLPILVDSPAYLFVHAGIRPGVELKKQVDHDLLFIRSEFLDNAHLLDKWVVHGHTPVERARLEGRRLNLDTGAYRTGRLSAARIWGNKGRILTV</sequence>
<gene>
    <name evidence="2" type="ORF">SAMN04488498_102114</name>
</gene>
<evidence type="ECO:0000259" key="1">
    <source>
        <dbReference type="Pfam" id="PF00149"/>
    </source>
</evidence>
<dbReference type="InterPro" id="IPR029052">
    <property type="entry name" value="Metallo-depent_PP-like"/>
</dbReference>
<dbReference type="GO" id="GO:0008803">
    <property type="term" value="F:bis(5'-nucleosyl)-tetraphosphatase (symmetrical) activity"/>
    <property type="evidence" value="ECO:0007669"/>
    <property type="project" value="TreeGrafter"/>
</dbReference>
<organism evidence="2 3">
    <name type="scientific">Neomesorhizobium albiziae</name>
    <dbReference type="NCBI Taxonomy" id="335020"/>
    <lineage>
        <taxon>Bacteria</taxon>
        <taxon>Pseudomonadati</taxon>
        <taxon>Pseudomonadota</taxon>
        <taxon>Alphaproteobacteria</taxon>
        <taxon>Hyphomicrobiales</taxon>
        <taxon>Phyllobacteriaceae</taxon>
        <taxon>Neomesorhizobium</taxon>
    </lineage>
</organism>
<accession>A0A1I3WF51</accession>
<dbReference type="Proteomes" id="UP000323300">
    <property type="component" value="Unassembled WGS sequence"/>
</dbReference>
<dbReference type="InterPro" id="IPR004843">
    <property type="entry name" value="Calcineurin-like_PHP"/>
</dbReference>
<dbReference type="GO" id="GO:0110154">
    <property type="term" value="P:RNA decapping"/>
    <property type="evidence" value="ECO:0007669"/>
    <property type="project" value="TreeGrafter"/>
</dbReference>